<dbReference type="Proteomes" id="UP000034034">
    <property type="component" value="Chromosome"/>
</dbReference>
<feature type="chain" id="PRO_5002515747" evidence="1">
    <location>
        <begin position="42"/>
        <end position="148"/>
    </location>
</feature>
<dbReference type="KEGG" id="sxi:SXIM_19230"/>
<evidence type="ECO:0000313" key="2">
    <source>
        <dbReference type="EMBL" id="AKG43307.1"/>
    </source>
</evidence>
<dbReference type="HOGENOM" id="CLU_1905512_0_0_11"/>
<dbReference type="Pfam" id="PF25848">
    <property type="entry name" value="Rodlin"/>
    <property type="match status" value="1"/>
</dbReference>
<name>A0A0F7FU88_9ACTN</name>
<sequence>MLPQRGIHTRKEHLVKKTLATVAVAASAVGMAGAAAAPAMATDNQLGPISSNGNASDQIYGNTTTSGKFSPNFALINGSLNKPCIAVPLNSVDVQNVVGLVNVGIQDLLTQKQNQTCAENSSSVQGDAPLSHVLTGLGILSNNGVGNG</sequence>
<keyword evidence="1" id="KW-0732">Signal</keyword>
<dbReference type="AlphaFoldDB" id="A0A0F7FU88"/>
<reference evidence="2" key="1">
    <citation type="submission" date="2019-08" db="EMBL/GenBank/DDBJ databases">
        <title>Complete genome sequence of a mangrove-derived Streptomyces xiamenensis.</title>
        <authorList>
            <person name="Xu J."/>
        </authorList>
    </citation>
    <scope>NUCLEOTIDE SEQUENCE</scope>
    <source>
        <strain evidence="2">318</strain>
    </source>
</reference>
<accession>A0A0F7FU88</accession>
<evidence type="ECO:0000256" key="1">
    <source>
        <dbReference type="SAM" id="SignalP"/>
    </source>
</evidence>
<keyword evidence="3" id="KW-1185">Reference proteome</keyword>
<dbReference type="NCBIfam" id="NF041022">
    <property type="entry name" value="rodlin_AB"/>
    <property type="match status" value="1"/>
</dbReference>
<proteinExistence type="predicted"/>
<evidence type="ECO:0000313" key="3">
    <source>
        <dbReference type="Proteomes" id="UP000034034"/>
    </source>
</evidence>
<gene>
    <name evidence="2" type="ORF">SXIM_19230</name>
</gene>
<protein>
    <submittedName>
        <fullName evidence="2">RdlA protein</fullName>
    </submittedName>
</protein>
<feature type="signal peptide" evidence="1">
    <location>
        <begin position="1"/>
        <end position="41"/>
    </location>
</feature>
<organism evidence="2 3">
    <name type="scientific">Streptomyces xiamenensis</name>
    <dbReference type="NCBI Taxonomy" id="408015"/>
    <lineage>
        <taxon>Bacteria</taxon>
        <taxon>Bacillati</taxon>
        <taxon>Actinomycetota</taxon>
        <taxon>Actinomycetes</taxon>
        <taxon>Kitasatosporales</taxon>
        <taxon>Streptomycetaceae</taxon>
        <taxon>Streptomyces</taxon>
    </lineage>
</organism>
<dbReference type="InterPro" id="IPR047736">
    <property type="entry name" value="RdlA/B-like"/>
</dbReference>
<dbReference type="EMBL" id="CP009922">
    <property type="protein sequence ID" value="AKG43307.1"/>
    <property type="molecule type" value="Genomic_DNA"/>
</dbReference>
<dbReference type="STRING" id="408015.SXIM_19230"/>
<dbReference type="PATRIC" id="fig|408015.6.peg.1954"/>